<sequence length="104" mass="11723">MKPVCVFIDGRRCGLKHLLQLCHVLCKINTHHRTSCPLKTVTTLPFELGMGSKFTTFVGTDQIPSVLPSTCSRNIKQDHVSVPKSIIVTLRDTEEEWLIFPCQT</sequence>
<proteinExistence type="predicted"/>
<keyword evidence="2" id="KW-1185">Reference proteome</keyword>
<dbReference type="Proteomes" id="UP001482620">
    <property type="component" value="Unassembled WGS sequence"/>
</dbReference>
<comment type="caution">
    <text evidence="1">The sequence shown here is derived from an EMBL/GenBank/DDBJ whole genome shotgun (WGS) entry which is preliminary data.</text>
</comment>
<organism evidence="1 2">
    <name type="scientific">Ilyodon furcidens</name>
    <name type="common">goldbreast splitfin</name>
    <dbReference type="NCBI Taxonomy" id="33524"/>
    <lineage>
        <taxon>Eukaryota</taxon>
        <taxon>Metazoa</taxon>
        <taxon>Chordata</taxon>
        <taxon>Craniata</taxon>
        <taxon>Vertebrata</taxon>
        <taxon>Euteleostomi</taxon>
        <taxon>Actinopterygii</taxon>
        <taxon>Neopterygii</taxon>
        <taxon>Teleostei</taxon>
        <taxon>Neoteleostei</taxon>
        <taxon>Acanthomorphata</taxon>
        <taxon>Ovalentaria</taxon>
        <taxon>Atherinomorphae</taxon>
        <taxon>Cyprinodontiformes</taxon>
        <taxon>Goodeidae</taxon>
        <taxon>Ilyodon</taxon>
    </lineage>
</organism>
<protein>
    <submittedName>
        <fullName evidence="1">Uncharacterized protein</fullName>
    </submittedName>
</protein>
<name>A0ABV0TYZ5_9TELE</name>
<dbReference type="EMBL" id="JAHRIQ010050818">
    <property type="protein sequence ID" value="MEQ2238144.1"/>
    <property type="molecule type" value="Genomic_DNA"/>
</dbReference>
<evidence type="ECO:0000313" key="1">
    <source>
        <dbReference type="EMBL" id="MEQ2238144.1"/>
    </source>
</evidence>
<reference evidence="1 2" key="1">
    <citation type="submission" date="2021-06" db="EMBL/GenBank/DDBJ databases">
        <authorList>
            <person name="Palmer J.M."/>
        </authorList>
    </citation>
    <scope>NUCLEOTIDE SEQUENCE [LARGE SCALE GENOMIC DNA]</scope>
    <source>
        <strain evidence="2">if_2019</strain>
        <tissue evidence="1">Muscle</tissue>
    </source>
</reference>
<gene>
    <name evidence="1" type="ORF">ILYODFUR_030331</name>
</gene>
<evidence type="ECO:0000313" key="2">
    <source>
        <dbReference type="Proteomes" id="UP001482620"/>
    </source>
</evidence>
<accession>A0ABV0TYZ5</accession>